<dbReference type="InterPro" id="IPR049076">
    <property type="entry name" value="ACCA"/>
</dbReference>
<dbReference type="InterPro" id="IPR013537">
    <property type="entry name" value="AcCoA_COase_cen"/>
</dbReference>
<accession>A0A151ZIH8</accession>
<dbReference type="EMBL" id="LODT01000025">
    <property type="protein sequence ID" value="KYQ93773.1"/>
    <property type="molecule type" value="Genomic_DNA"/>
</dbReference>
<dbReference type="Gene3D" id="3.90.226.10">
    <property type="entry name" value="2-enoyl-CoA Hydratase, Chain A, domain 1"/>
    <property type="match status" value="2"/>
</dbReference>
<evidence type="ECO:0000259" key="3">
    <source>
        <dbReference type="PROSITE" id="PS50989"/>
    </source>
</evidence>
<dbReference type="InterPro" id="IPR034733">
    <property type="entry name" value="AcCoA_carboxyl_beta"/>
</dbReference>
<dbReference type="FunFam" id="3.90.226.10:FF:000010">
    <property type="entry name" value="acetyl-CoA carboxylase isoform X2"/>
    <property type="match status" value="1"/>
</dbReference>
<comment type="caution">
    <text evidence="4">The sequence shown here is derived from an EMBL/GenBank/DDBJ whole genome shotgun (WGS) entry which is preliminary data.</text>
</comment>
<dbReference type="InterPro" id="IPR011763">
    <property type="entry name" value="COA_CT_C"/>
</dbReference>
<feature type="domain" description="CoA carboxyltransferase C-terminal" evidence="3">
    <location>
        <begin position="912"/>
        <end position="1234"/>
    </location>
</feature>
<feature type="domain" description="CoA carboxyltransferase N-terminal" evidence="2">
    <location>
        <begin position="550"/>
        <end position="908"/>
    </location>
</feature>
<dbReference type="GO" id="GO:0006633">
    <property type="term" value="P:fatty acid biosynthetic process"/>
    <property type="evidence" value="ECO:0007669"/>
    <property type="project" value="InterPro"/>
</dbReference>
<proteinExistence type="predicted"/>
<evidence type="ECO:0000313" key="4">
    <source>
        <dbReference type="EMBL" id="KYQ93773.1"/>
    </source>
</evidence>
<keyword evidence="5" id="KW-1185">Reference proteome</keyword>
<evidence type="ECO:0000256" key="1">
    <source>
        <dbReference type="SAM" id="MobiDB-lite"/>
    </source>
</evidence>
<name>A0A151ZIH8_TIELA</name>
<sequence>MNKILDLAQSLHPQSKRYRLILIILQKIFENQAVSSYLETLKKLSVQSGSAMEISLKAKQIIVHSQLPSNQQRKEDLLQTLSEIHQILDQEERSKKIQSIARQANEISDLLIPHFNHPLYGPLAMELYVRHSYRSYYVEDSNFTKNDQFNYMEWHFYISLPSSSPTYSANSPPTFNHIRQSSSSPGMSIMTGLQSMLRTDSTDSLSNIEDHTKLRYGMMVHFENELKFQDSLSLILKSYNNNNIQNNNNNNGNGKGHKSQLSRDGNQGESTDILSVVLNIYPETISDETKVINSITTILKGYSRELSLCRIRRITLICSGDIGKPLKFFTFRERHLYSEDPIFRHIEPAMAYHLEVRKLSNFDISHIPTQSQRIHLYYAQEKGKRETDPDADRCFFVRSVIRYSDLYGSNEIKVDILLSQVESLLSESIESLEMAMVNKRYERAQNHSIFVNIMPEVMFDERMIGYVVQEIGDRLGKKLWKLRVGRVEVRGKIRKENTLIPVRFFVQNPTGYAFQVQCYYEQMNPLGQHVFAVVPGSSRGMWEGLPVDTPYPIMDAVQRNRFKAQRLDTTYVYDFPDLFREALQNNWMEYMDQHKKNPNKVSPPVNHGVLECVELILSLQNCKTDHPPQVPFDQLPQDQRPTLEETYRPLGYNDIGMVAWRMTFYTPEYPKGRQAIVISNDITFQTGTFGPQEDLLFKLASEMARLEGIPRIYLSSNSGARIGLADEVKSKYQVIWNNPLDHSKGIKDLYLTTKDYLSMQGFIKAYQDPQDEDRWILTDIIGQKNGIGVENLSWSGLIAGETSQAYNEIFTISLVTGRSVGIGAYLVRLGQRTIQNDAPIILTGASALNKVLGKEVYESNQQLGGVQIMYPNGVSHLAVNDELRGIQSILSWLSFVPKSRGDLVPIMSPIDLPDRLIEFDPTYTQKYDTRCLLGGFQSPHDPKSWVSGFFDKDTFIETLGGWANTVITGRARLGGIPMGIIAVEMKSVEKVIPADPANPLSQEQVSSQAGQVWYPDSSFKTAQAIQDFNHGEELPLMIFANWRGFSGGMRDMFDEILKFGSMIVDNLREYKQPVFVYIPPGGELRGGAWVVLDSTINLDMMEMYASETARGGVLEPNGICEIKYRDPELIKTMHRLDPKLQEWDKEIGLATSINGGLDQNQRNIKQQIQQREKELLGIYQQIAIKFADLHDTPGRMKAKGVIHEVIPWKESRKYFYHRLKRRLYEERQLKLMDKVHPNLPRKQRLDLLNEWISDIHNSNCLNGDNLNGDNLNNAQNLIDFQDNEFISNFLIKNLHLLNDKTNDLSRDYIQNQIINFAQTDTDSTLDAFHLLFNNLSNDQKKLLLSKINNNNFDNNDDEFIQTA</sequence>
<dbReference type="SUPFAM" id="SSF52096">
    <property type="entry name" value="ClpP/crotonase"/>
    <property type="match status" value="2"/>
</dbReference>
<dbReference type="PROSITE" id="PS50989">
    <property type="entry name" value="COA_CT_CTER"/>
    <property type="match status" value="1"/>
</dbReference>
<protein>
    <submittedName>
        <fullName evidence="4">Acetyl-CoA carboxylase</fullName>
    </submittedName>
</protein>
<dbReference type="OrthoDB" id="14612at2759"/>
<dbReference type="InterPro" id="IPR029045">
    <property type="entry name" value="ClpP/crotonase-like_dom_sf"/>
</dbReference>
<dbReference type="GO" id="GO:0005524">
    <property type="term" value="F:ATP binding"/>
    <property type="evidence" value="ECO:0007669"/>
    <property type="project" value="InterPro"/>
</dbReference>
<dbReference type="PANTHER" id="PTHR45728">
    <property type="entry name" value="ACETYL-COA CARBOXYLASE, ISOFORM A"/>
    <property type="match status" value="1"/>
</dbReference>
<dbReference type="PANTHER" id="PTHR45728:SF3">
    <property type="entry name" value="ACETYL-COA CARBOXYLASE"/>
    <property type="match status" value="1"/>
</dbReference>
<reference evidence="4 5" key="1">
    <citation type="submission" date="2015-12" db="EMBL/GenBank/DDBJ databases">
        <title>Dictyostelia acquired genes for synthesis and detection of signals that induce cell-type specialization by lateral gene transfer from prokaryotes.</title>
        <authorList>
            <person name="Gloeckner G."/>
            <person name="Schaap P."/>
        </authorList>
    </citation>
    <scope>NUCLEOTIDE SEQUENCE [LARGE SCALE GENOMIC DNA]</scope>
    <source>
        <strain evidence="4 5">TK</strain>
    </source>
</reference>
<dbReference type="GO" id="GO:0005739">
    <property type="term" value="C:mitochondrion"/>
    <property type="evidence" value="ECO:0007669"/>
    <property type="project" value="TreeGrafter"/>
</dbReference>
<evidence type="ECO:0000313" key="5">
    <source>
        <dbReference type="Proteomes" id="UP000076078"/>
    </source>
</evidence>
<dbReference type="InParanoid" id="A0A151ZIH8"/>
<feature type="region of interest" description="Disordered" evidence="1">
    <location>
        <begin position="245"/>
        <end position="268"/>
    </location>
</feature>
<dbReference type="PROSITE" id="PS50980">
    <property type="entry name" value="COA_CT_NTER"/>
    <property type="match status" value="1"/>
</dbReference>
<dbReference type="FunCoup" id="A0A151ZIH8">
    <property type="interactions" value="373"/>
</dbReference>
<evidence type="ECO:0000259" key="2">
    <source>
        <dbReference type="PROSITE" id="PS50980"/>
    </source>
</evidence>
<dbReference type="Pfam" id="PF08326">
    <property type="entry name" value="ACC_central"/>
    <property type="match status" value="1"/>
</dbReference>
<dbReference type="Pfam" id="PF01039">
    <property type="entry name" value="Carboxyl_trans"/>
    <property type="match status" value="1"/>
</dbReference>
<dbReference type="Gene3D" id="2.40.460.10">
    <property type="entry name" value="Biotin dependent carboxylase carboxyltransferase"/>
    <property type="match status" value="1"/>
</dbReference>
<gene>
    <name evidence="4" type="ORF">DLAC_05163</name>
</gene>
<dbReference type="OMA" id="VSHAVCE"/>
<dbReference type="InterPro" id="IPR011762">
    <property type="entry name" value="COA_CT_N"/>
</dbReference>
<dbReference type="GO" id="GO:0003989">
    <property type="term" value="F:acetyl-CoA carboxylase activity"/>
    <property type="evidence" value="ECO:0007669"/>
    <property type="project" value="InterPro"/>
</dbReference>
<organism evidence="4 5">
    <name type="scientific">Tieghemostelium lacteum</name>
    <name type="common">Slime mold</name>
    <name type="synonym">Dictyostelium lacteum</name>
    <dbReference type="NCBI Taxonomy" id="361077"/>
    <lineage>
        <taxon>Eukaryota</taxon>
        <taxon>Amoebozoa</taxon>
        <taxon>Evosea</taxon>
        <taxon>Eumycetozoa</taxon>
        <taxon>Dictyostelia</taxon>
        <taxon>Dictyosteliales</taxon>
        <taxon>Raperosteliaceae</taxon>
        <taxon>Tieghemostelium</taxon>
    </lineage>
</organism>
<dbReference type="Proteomes" id="UP000076078">
    <property type="component" value="Unassembled WGS sequence"/>
</dbReference>
<dbReference type="STRING" id="361077.A0A151ZIH8"/>